<evidence type="ECO:0000259" key="2">
    <source>
        <dbReference type="Pfam" id="PF01451"/>
    </source>
</evidence>
<evidence type="ECO:0000313" key="3">
    <source>
        <dbReference type="EMBL" id="OGY45818.1"/>
    </source>
</evidence>
<organism evidence="3 4">
    <name type="scientific">Candidatus Buchananbacteria bacterium RIFCSPHIGHO2_01_FULL_44_11</name>
    <dbReference type="NCBI Taxonomy" id="1797535"/>
    <lineage>
        <taxon>Bacteria</taxon>
        <taxon>Candidatus Buchananiibacteriota</taxon>
    </lineage>
</organism>
<dbReference type="STRING" id="1797535.A2744_00215"/>
<dbReference type="Pfam" id="PF01451">
    <property type="entry name" value="LMWPc"/>
    <property type="match status" value="1"/>
</dbReference>
<gene>
    <name evidence="3" type="ORF">A2744_00215</name>
</gene>
<dbReference type="SUPFAM" id="SSF52788">
    <property type="entry name" value="Phosphotyrosine protein phosphatases I"/>
    <property type="match status" value="1"/>
</dbReference>
<reference evidence="3 4" key="1">
    <citation type="journal article" date="2016" name="Nat. Commun.">
        <title>Thousands of microbial genomes shed light on interconnected biogeochemical processes in an aquifer system.</title>
        <authorList>
            <person name="Anantharaman K."/>
            <person name="Brown C.T."/>
            <person name="Hug L.A."/>
            <person name="Sharon I."/>
            <person name="Castelle C.J."/>
            <person name="Probst A.J."/>
            <person name="Thomas B.C."/>
            <person name="Singh A."/>
            <person name="Wilkins M.J."/>
            <person name="Karaoz U."/>
            <person name="Brodie E.L."/>
            <person name="Williams K.H."/>
            <person name="Hubbard S.S."/>
            <person name="Banfield J.F."/>
        </authorList>
    </citation>
    <scope>NUCLEOTIDE SEQUENCE [LARGE SCALE GENOMIC DNA]</scope>
</reference>
<dbReference type="EC" id="3.1.3.48" evidence="1"/>
<name>A0A1G1Y0J6_9BACT</name>
<evidence type="ECO:0000313" key="4">
    <source>
        <dbReference type="Proteomes" id="UP000178240"/>
    </source>
</evidence>
<dbReference type="Proteomes" id="UP000178240">
    <property type="component" value="Unassembled WGS sequence"/>
</dbReference>
<protein>
    <recommendedName>
        <fullName evidence="1">protein-tyrosine-phosphatase</fullName>
        <ecNumber evidence="1">3.1.3.48</ecNumber>
    </recommendedName>
</protein>
<dbReference type="GO" id="GO:0004725">
    <property type="term" value="F:protein tyrosine phosphatase activity"/>
    <property type="evidence" value="ECO:0007669"/>
    <property type="project" value="UniProtKB-EC"/>
</dbReference>
<comment type="caution">
    <text evidence="3">The sequence shown here is derived from an EMBL/GenBank/DDBJ whole genome shotgun (WGS) entry which is preliminary data.</text>
</comment>
<accession>A0A1G1Y0J6</accession>
<dbReference type="InterPro" id="IPR050438">
    <property type="entry name" value="LMW_PTPase"/>
</dbReference>
<dbReference type="PANTHER" id="PTHR11717:SF7">
    <property type="entry name" value="LOW MOLECULAR WEIGHT PHOSPHOTYROSINE PROTEIN PHOSPHATASE"/>
    <property type="match status" value="1"/>
</dbReference>
<sequence>MDKKVVLTVCNGNIHRSVIAEICLDRELKKHGLENVVCISRGLESRLGEKCNMMHFPDEWAITEPILKELDIIVSPDRRAVQVDWETIEKASLILAMDRRVLRALWDRFPSSSFKMRLFSELVGKCEDIVDCKGDINPETHRQANLRINEIVVNGYSFLRELVDWYSEEDKNLSEGI</sequence>
<dbReference type="PANTHER" id="PTHR11717">
    <property type="entry name" value="LOW MOLECULAR WEIGHT PROTEIN TYROSINE PHOSPHATASE"/>
    <property type="match status" value="1"/>
</dbReference>
<dbReference type="AlphaFoldDB" id="A0A1G1Y0J6"/>
<dbReference type="Gene3D" id="3.40.50.2300">
    <property type="match status" value="1"/>
</dbReference>
<dbReference type="InterPro" id="IPR036196">
    <property type="entry name" value="Ptyr_pPase_sf"/>
</dbReference>
<dbReference type="EMBL" id="MHIE01000011">
    <property type="protein sequence ID" value="OGY45818.1"/>
    <property type="molecule type" value="Genomic_DNA"/>
</dbReference>
<feature type="domain" description="Phosphotyrosine protein phosphatase I" evidence="2">
    <location>
        <begin position="6"/>
        <end position="123"/>
    </location>
</feature>
<proteinExistence type="predicted"/>
<dbReference type="InterPro" id="IPR023485">
    <property type="entry name" value="Ptyr_pPase"/>
</dbReference>
<evidence type="ECO:0000256" key="1">
    <source>
        <dbReference type="ARBA" id="ARBA00013064"/>
    </source>
</evidence>